<dbReference type="AlphaFoldDB" id="A0A9W8MX97"/>
<comment type="caution">
    <text evidence="2">The sequence shown here is derived from an EMBL/GenBank/DDBJ whole genome shotgun (WGS) entry which is preliminary data.</text>
</comment>
<dbReference type="EMBL" id="JANKHO010000260">
    <property type="protein sequence ID" value="KAJ3512391.1"/>
    <property type="molecule type" value="Genomic_DNA"/>
</dbReference>
<protein>
    <submittedName>
        <fullName evidence="2">Uncharacterized protein</fullName>
    </submittedName>
</protein>
<feature type="region of interest" description="Disordered" evidence="1">
    <location>
        <begin position="1"/>
        <end position="28"/>
    </location>
</feature>
<feature type="compositionally biased region" description="Basic and acidic residues" evidence="1">
    <location>
        <begin position="7"/>
        <end position="16"/>
    </location>
</feature>
<evidence type="ECO:0000313" key="3">
    <source>
        <dbReference type="Proteomes" id="UP001148786"/>
    </source>
</evidence>
<evidence type="ECO:0000256" key="1">
    <source>
        <dbReference type="SAM" id="MobiDB-lite"/>
    </source>
</evidence>
<sequence>MSSTEFRVNENQDKPKPKGNPPGVRFAYQTPTTENCVVGLGHEQYEADPSQTTKISGQEKADTSNPEGIPQEYEVHHFGKGKKGERELKESN</sequence>
<feature type="compositionally biased region" description="Basic and acidic residues" evidence="1">
    <location>
        <begin position="73"/>
        <end position="92"/>
    </location>
</feature>
<feature type="region of interest" description="Disordered" evidence="1">
    <location>
        <begin position="41"/>
        <end position="92"/>
    </location>
</feature>
<gene>
    <name evidence="2" type="ORF">NLJ89_g3548</name>
</gene>
<organism evidence="2 3">
    <name type="scientific">Agrocybe chaxingu</name>
    <dbReference type="NCBI Taxonomy" id="84603"/>
    <lineage>
        <taxon>Eukaryota</taxon>
        <taxon>Fungi</taxon>
        <taxon>Dikarya</taxon>
        <taxon>Basidiomycota</taxon>
        <taxon>Agaricomycotina</taxon>
        <taxon>Agaricomycetes</taxon>
        <taxon>Agaricomycetidae</taxon>
        <taxon>Agaricales</taxon>
        <taxon>Agaricineae</taxon>
        <taxon>Strophariaceae</taxon>
        <taxon>Agrocybe</taxon>
    </lineage>
</organism>
<name>A0A9W8MX97_9AGAR</name>
<accession>A0A9W8MX97</accession>
<dbReference type="Proteomes" id="UP001148786">
    <property type="component" value="Unassembled WGS sequence"/>
</dbReference>
<proteinExistence type="predicted"/>
<evidence type="ECO:0000313" key="2">
    <source>
        <dbReference type="EMBL" id="KAJ3512391.1"/>
    </source>
</evidence>
<reference evidence="2" key="1">
    <citation type="submission" date="2022-07" db="EMBL/GenBank/DDBJ databases">
        <title>Genome Sequence of Agrocybe chaxingu.</title>
        <authorList>
            <person name="Buettner E."/>
        </authorList>
    </citation>
    <scope>NUCLEOTIDE SEQUENCE</scope>
    <source>
        <strain evidence="2">MP-N11</strain>
    </source>
</reference>
<keyword evidence="3" id="KW-1185">Reference proteome</keyword>